<dbReference type="RefSeq" id="WP_155579399.1">
    <property type="nucleotide sequence ID" value="NZ_JANIDX010000002.1"/>
</dbReference>
<evidence type="ECO:0008006" key="4">
    <source>
        <dbReference type="Google" id="ProtNLM"/>
    </source>
</evidence>
<reference evidence="2 3" key="1">
    <citation type="submission" date="2022-07" db="EMBL/GenBank/DDBJ databases">
        <title>Bombella genomes.</title>
        <authorList>
            <person name="Harer L."/>
            <person name="Styblova S."/>
            <person name="Ehrmann M."/>
        </authorList>
    </citation>
    <scope>NUCLEOTIDE SEQUENCE [LARGE SCALE GENOMIC DNA]</scope>
    <source>
        <strain evidence="2 3">TMW 2.2556</strain>
    </source>
</reference>
<name>A0ABT3WMF4_9PROT</name>
<comment type="caution">
    <text evidence="2">The sequence shown here is derived from an EMBL/GenBank/DDBJ whole genome shotgun (WGS) entry which is preliminary data.</text>
</comment>
<feature type="transmembrane region" description="Helical" evidence="1">
    <location>
        <begin position="57"/>
        <end position="78"/>
    </location>
</feature>
<evidence type="ECO:0000313" key="3">
    <source>
        <dbReference type="Proteomes" id="UP001165575"/>
    </source>
</evidence>
<sequence>MTSSLLWGVVLALHLLCITYWVGGAIFCLQTRRTTRLLDAQQASTVLLQSYSRFLRALWHVIPLAILSGIALIIHAGGHLPWPYHLMALCGLLMIILFLSMTFGPLRTARRALRPQPQLFTTLHRRTALMALCGIIAIFAGALGGVG</sequence>
<keyword evidence="1" id="KW-0472">Membrane</keyword>
<feature type="transmembrane region" description="Helical" evidence="1">
    <location>
        <begin position="6"/>
        <end position="29"/>
    </location>
</feature>
<dbReference type="Proteomes" id="UP001165575">
    <property type="component" value="Unassembled WGS sequence"/>
</dbReference>
<keyword evidence="1" id="KW-1133">Transmembrane helix</keyword>
<evidence type="ECO:0000256" key="1">
    <source>
        <dbReference type="SAM" id="Phobius"/>
    </source>
</evidence>
<keyword evidence="1" id="KW-0812">Transmembrane</keyword>
<organism evidence="2 3">
    <name type="scientific">Bombella pollinis</name>
    <dbReference type="NCBI Taxonomy" id="2967337"/>
    <lineage>
        <taxon>Bacteria</taxon>
        <taxon>Pseudomonadati</taxon>
        <taxon>Pseudomonadota</taxon>
        <taxon>Alphaproteobacteria</taxon>
        <taxon>Acetobacterales</taxon>
        <taxon>Acetobacteraceae</taxon>
        <taxon>Bombella</taxon>
    </lineage>
</organism>
<dbReference type="EMBL" id="JANIDX010000002">
    <property type="protein sequence ID" value="MCX5619350.1"/>
    <property type="molecule type" value="Genomic_DNA"/>
</dbReference>
<accession>A0ABT3WMF4</accession>
<protein>
    <recommendedName>
        <fullName evidence="4">Copper resistance protein D domain-containing protein</fullName>
    </recommendedName>
</protein>
<proteinExistence type="predicted"/>
<evidence type="ECO:0000313" key="2">
    <source>
        <dbReference type="EMBL" id="MCX5619350.1"/>
    </source>
</evidence>
<feature type="transmembrane region" description="Helical" evidence="1">
    <location>
        <begin position="127"/>
        <end position="146"/>
    </location>
</feature>
<gene>
    <name evidence="2" type="ORF">NQF89_02780</name>
</gene>
<feature type="transmembrane region" description="Helical" evidence="1">
    <location>
        <begin position="84"/>
        <end position="106"/>
    </location>
</feature>
<keyword evidence="3" id="KW-1185">Reference proteome</keyword>